<dbReference type="EMBL" id="CM020620">
    <property type="protein sequence ID" value="KAK1867354.1"/>
    <property type="molecule type" value="Genomic_DNA"/>
</dbReference>
<gene>
    <name evidence="1" type="ORF">I4F81_009861</name>
</gene>
<protein>
    <submittedName>
        <fullName evidence="1">Uncharacterized protein</fullName>
    </submittedName>
</protein>
<evidence type="ECO:0000313" key="1">
    <source>
        <dbReference type="EMBL" id="KAK1867354.1"/>
    </source>
</evidence>
<dbReference type="Proteomes" id="UP000798662">
    <property type="component" value="Chromosome 3"/>
</dbReference>
<sequence>MYTPTWVCGAARPCASAAPRKRLRGVKPKPSPCSPPSPFPSLPCTIFFHWPRVCSLRLGDRLLHSPRCVRHGVGARLLLLSWFSFPRGRPCSRVPMRPLPAGTRLRLPHAAAAAAARYGGRRTGRAGGAGPTPTALAAGPRWLASSPTGGVDAPLLPPPPIPPPAPTYDRSSLTVIGAGQMGTGIAQVAAAAAAFDAAVAEDAGVKADLFGCLDAAAPPSTVLASNTSSLSITALAAAAVHHPQRVVGLHFFHPVPSMRVVELIPGLMTSPATVAAGRGIAAAMGMAVAAVRDEPGFVANRLLMPYINEAAAALGAGVASRNAIDAVMVGGTGVPMGPLALADFIGLDTCVAILRVLEGGLGGAYKPAPLLVRHVAAGWLGVKSGRGFYEYDAAGKRKA</sequence>
<evidence type="ECO:0000313" key="2">
    <source>
        <dbReference type="Proteomes" id="UP000798662"/>
    </source>
</evidence>
<reference evidence="1" key="1">
    <citation type="submission" date="2019-11" db="EMBL/GenBank/DDBJ databases">
        <title>Nori genome reveals adaptations in red seaweeds to the harsh intertidal environment.</title>
        <authorList>
            <person name="Wang D."/>
            <person name="Mao Y."/>
        </authorList>
    </citation>
    <scope>NUCLEOTIDE SEQUENCE</scope>
    <source>
        <tissue evidence="1">Gametophyte</tissue>
    </source>
</reference>
<keyword evidence="2" id="KW-1185">Reference proteome</keyword>
<organism evidence="1 2">
    <name type="scientific">Pyropia yezoensis</name>
    <name type="common">Susabi-nori</name>
    <name type="synonym">Porphyra yezoensis</name>
    <dbReference type="NCBI Taxonomy" id="2788"/>
    <lineage>
        <taxon>Eukaryota</taxon>
        <taxon>Rhodophyta</taxon>
        <taxon>Bangiophyceae</taxon>
        <taxon>Bangiales</taxon>
        <taxon>Bangiaceae</taxon>
        <taxon>Pyropia</taxon>
    </lineage>
</organism>
<accession>A0ACC3CBM3</accession>
<name>A0ACC3CBM3_PYRYE</name>
<comment type="caution">
    <text evidence="1">The sequence shown here is derived from an EMBL/GenBank/DDBJ whole genome shotgun (WGS) entry which is preliminary data.</text>
</comment>
<proteinExistence type="predicted"/>